<comment type="similarity">
    <text evidence="2">Belongs to the frataxin family.</text>
</comment>
<dbReference type="SMART" id="SM01219">
    <property type="entry name" value="Frataxin_Cyay"/>
    <property type="match status" value="1"/>
</dbReference>
<evidence type="ECO:0000256" key="1">
    <source>
        <dbReference type="ARBA" id="ARBA00004173"/>
    </source>
</evidence>
<evidence type="ECO:0000256" key="10">
    <source>
        <dbReference type="ARBA" id="ARBA00023065"/>
    </source>
</evidence>
<dbReference type="InterPro" id="IPR036524">
    <property type="entry name" value="Frataxin/CyaY_sf"/>
</dbReference>
<keyword evidence="5" id="KW-0813">Transport</keyword>
<evidence type="ECO:0000256" key="12">
    <source>
        <dbReference type="ARBA" id="ARBA00047990"/>
    </source>
</evidence>
<evidence type="ECO:0000256" key="3">
    <source>
        <dbReference type="ARBA" id="ARBA00013107"/>
    </source>
</evidence>
<dbReference type="Gene3D" id="3.30.920.10">
    <property type="entry name" value="Frataxin/CyaY"/>
    <property type="match status" value="1"/>
</dbReference>
<dbReference type="GO" id="GO:0008199">
    <property type="term" value="F:ferric iron binding"/>
    <property type="evidence" value="ECO:0007669"/>
    <property type="project" value="InterPro"/>
</dbReference>
<keyword evidence="7" id="KW-0809">Transit peptide</keyword>
<dbReference type="PROSITE" id="PS01344">
    <property type="entry name" value="FRATAXIN_1"/>
    <property type="match status" value="1"/>
</dbReference>
<evidence type="ECO:0000313" key="14">
    <source>
        <dbReference type="EMBL" id="NDV39409.1"/>
    </source>
</evidence>
<keyword evidence="6" id="KW-0410">Iron transport</keyword>
<sequence>MRRYTTTSKPESNPFENDLPKYHQVADETLAVLQEKFELLDSSEIEDFDIKEAYGVLEINFGKSGGTYVINKQTPNKQLWFSSPLSGPKRFNYSLEKGEWVNTRDGKSLFQILDSEIYTLLNQNLGLVK</sequence>
<dbReference type="GO" id="GO:0006879">
    <property type="term" value="P:intracellular iron ion homeostasis"/>
    <property type="evidence" value="ECO:0007669"/>
    <property type="project" value="UniProtKB-KW"/>
</dbReference>
<dbReference type="NCBIfam" id="TIGR03421">
    <property type="entry name" value="FeS_CyaY"/>
    <property type="match status" value="1"/>
</dbReference>
<dbReference type="PROSITE" id="PS50810">
    <property type="entry name" value="FRATAXIN_2"/>
    <property type="match status" value="1"/>
</dbReference>
<comment type="subcellular location">
    <subcellularLocation>
        <location evidence="1">Mitochondrion</location>
    </subcellularLocation>
</comment>
<dbReference type="GO" id="GO:0008198">
    <property type="term" value="F:ferrous iron binding"/>
    <property type="evidence" value="ECO:0007669"/>
    <property type="project" value="TreeGrafter"/>
</dbReference>
<dbReference type="EMBL" id="GIBP01010440">
    <property type="protein sequence ID" value="NDV39409.1"/>
    <property type="molecule type" value="Transcribed_RNA"/>
</dbReference>
<dbReference type="GO" id="GO:0051537">
    <property type="term" value="F:2 iron, 2 sulfur cluster binding"/>
    <property type="evidence" value="ECO:0007669"/>
    <property type="project" value="TreeGrafter"/>
</dbReference>
<dbReference type="InterPro" id="IPR002908">
    <property type="entry name" value="Frataxin/CyaY"/>
</dbReference>
<evidence type="ECO:0000256" key="13">
    <source>
        <dbReference type="SAM" id="MobiDB-lite"/>
    </source>
</evidence>
<evidence type="ECO:0000256" key="11">
    <source>
        <dbReference type="ARBA" id="ARBA00023128"/>
    </source>
</evidence>
<feature type="region of interest" description="Disordered" evidence="13">
    <location>
        <begin position="1"/>
        <end position="20"/>
    </location>
</feature>
<reference evidence="14" key="1">
    <citation type="journal article" date="2020" name="J. Eukaryot. Microbiol.">
        <title>De novo Sequencing, Assembly and Annotation of the Transcriptome for the Free-Living Testate Amoeba Arcella intermedia.</title>
        <authorList>
            <person name="Ribeiro G.M."/>
            <person name="Porfirio-Sousa A.L."/>
            <person name="Maurer-Alcala X.X."/>
            <person name="Katz L.A."/>
            <person name="Lahr D.J.G."/>
        </authorList>
    </citation>
    <scope>NUCLEOTIDE SEQUENCE</scope>
</reference>
<dbReference type="NCBIfam" id="TIGR03422">
    <property type="entry name" value="mito_frataxin"/>
    <property type="match status" value="1"/>
</dbReference>
<protein>
    <recommendedName>
        <fullName evidence="3">ferroxidase</fullName>
        <ecNumber evidence="3">1.16.3.1</ecNumber>
    </recommendedName>
</protein>
<accession>A0A6B2LQC0</accession>
<dbReference type="PANTHER" id="PTHR16821">
    <property type="entry name" value="FRATAXIN"/>
    <property type="match status" value="1"/>
</dbReference>
<dbReference type="GO" id="GO:0034986">
    <property type="term" value="F:iron chaperone activity"/>
    <property type="evidence" value="ECO:0007669"/>
    <property type="project" value="TreeGrafter"/>
</dbReference>
<dbReference type="AlphaFoldDB" id="A0A6B2LQC0"/>
<dbReference type="PANTHER" id="PTHR16821:SF2">
    <property type="entry name" value="FRATAXIN, MITOCHONDRIAL"/>
    <property type="match status" value="1"/>
</dbReference>
<keyword evidence="9" id="KW-0408">Iron</keyword>
<keyword evidence="4" id="KW-0409">Iron storage</keyword>
<organism evidence="14">
    <name type="scientific">Arcella intermedia</name>
    <dbReference type="NCBI Taxonomy" id="1963864"/>
    <lineage>
        <taxon>Eukaryota</taxon>
        <taxon>Amoebozoa</taxon>
        <taxon>Tubulinea</taxon>
        <taxon>Elardia</taxon>
        <taxon>Arcellinida</taxon>
        <taxon>Sphaerothecina</taxon>
        <taxon>Arcellidae</taxon>
        <taxon>Arcella</taxon>
    </lineage>
</organism>
<comment type="catalytic activity">
    <reaction evidence="12">
        <text>4 Fe(2+) + O2 + 4 H(+) = 4 Fe(3+) + 2 H2O</text>
        <dbReference type="Rhea" id="RHEA:11148"/>
        <dbReference type="ChEBI" id="CHEBI:15377"/>
        <dbReference type="ChEBI" id="CHEBI:15378"/>
        <dbReference type="ChEBI" id="CHEBI:15379"/>
        <dbReference type="ChEBI" id="CHEBI:29033"/>
        <dbReference type="ChEBI" id="CHEBI:29034"/>
        <dbReference type="EC" id="1.16.3.1"/>
    </reaction>
</comment>
<evidence type="ECO:0000256" key="7">
    <source>
        <dbReference type="ARBA" id="ARBA00022946"/>
    </source>
</evidence>
<evidence type="ECO:0000256" key="6">
    <source>
        <dbReference type="ARBA" id="ARBA00022496"/>
    </source>
</evidence>
<proteinExistence type="inferred from homology"/>
<dbReference type="PRINTS" id="PR00904">
    <property type="entry name" value="FRATAXIN"/>
</dbReference>
<name>A0A6B2LQC0_9EUKA</name>
<dbReference type="SUPFAM" id="SSF55387">
    <property type="entry name" value="Frataxin/Nqo15-like"/>
    <property type="match status" value="1"/>
</dbReference>
<dbReference type="InterPro" id="IPR017789">
    <property type="entry name" value="Frataxin"/>
</dbReference>
<dbReference type="GO" id="GO:0016226">
    <property type="term" value="P:iron-sulfur cluster assembly"/>
    <property type="evidence" value="ECO:0007669"/>
    <property type="project" value="InterPro"/>
</dbReference>
<dbReference type="GO" id="GO:0004322">
    <property type="term" value="F:ferroxidase activity"/>
    <property type="evidence" value="ECO:0007669"/>
    <property type="project" value="UniProtKB-EC"/>
</dbReference>
<evidence type="ECO:0000256" key="5">
    <source>
        <dbReference type="ARBA" id="ARBA00022448"/>
    </source>
</evidence>
<dbReference type="GO" id="GO:0006826">
    <property type="term" value="P:iron ion transport"/>
    <property type="evidence" value="ECO:0007669"/>
    <property type="project" value="UniProtKB-KW"/>
</dbReference>
<dbReference type="Pfam" id="PF01491">
    <property type="entry name" value="Frataxin_Cyay"/>
    <property type="match status" value="1"/>
</dbReference>
<keyword evidence="8" id="KW-0560">Oxidoreductase</keyword>
<evidence type="ECO:0000256" key="8">
    <source>
        <dbReference type="ARBA" id="ARBA00023002"/>
    </source>
</evidence>
<evidence type="ECO:0000256" key="4">
    <source>
        <dbReference type="ARBA" id="ARBA00022434"/>
    </source>
</evidence>
<dbReference type="GO" id="GO:0005739">
    <property type="term" value="C:mitochondrion"/>
    <property type="evidence" value="ECO:0007669"/>
    <property type="project" value="UniProtKB-SubCell"/>
</dbReference>
<evidence type="ECO:0000256" key="9">
    <source>
        <dbReference type="ARBA" id="ARBA00023004"/>
    </source>
</evidence>
<dbReference type="InterPro" id="IPR020895">
    <property type="entry name" value="Frataxin_CS"/>
</dbReference>
<keyword evidence="10" id="KW-0406">Ion transport</keyword>
<evidence type="ECO:0000256" key="2">
    <source>
        <dbReference type="ARBA" id="ARBA00008183"/>
    </source>
</evidence>
<keyword evidence="11" id="KW-0496">Mitochondrion</keyword>
<feature type="compositionally biased region" description="Polar residues" evidence="13">
    <location>
        <begin position="1"/>
        <end position="15"/>
    </location>
</feature>
<dbReference type="EC" id="1.16.3.1" evidence="3"/>